<proteinExistence type="inferred from homology"/>
<protein>
    <submittedName>
        <fullName evidence="5">Gluconolactonase</fullName>
    </submittedName>
</protein>
<comment type="similarity">
    <text evidence="1">Belongs to the SMP-30/CGR1 family.</text>
</comment>
<evidence type="ECO:0000259" key="4">
    <source>
        <dbReference type="Pfam" id="PF08450"/>
    </source>
</evidence>
<dbReference type="GO" id="GO:0019853">
    <property type="term" value="P:L-ascorbic acid biosynthetic process"/>
    <property type="evidence" value="ECO:0007669"/>
    <property type="project" value="TreeGrafter"/>
</dbReference>
<dbReference type="Gene3D" id="2.120.10.30">
    <property type="entry name" value="TolB, C-terminal domain"/>
    <property type="match status" value="1"/>
</dbReference>
<dbReference type="GO" id="GO:0004341">
    <property type="term" value="F:gluconolactonase activity"/>
    <property type="evidence" value="ECO:0007669"/>
    <property type="project" value="TreeGrafter"/>
</dbReference>
<comment type="cofactor">
    <cofactor evidence="3">
        <name>Zn(2+)</name>
        <dbReference type="ChEBI" id="CHEBI:29105"/>
    </cofactor>
    <text evidence="3">Binds 1 divalent metal cation per subunit.</text>
</comment>
<feature type="domain" description="SMP-30/Gluconolactonase/LRE-like region" evidence="4">
    <location>
        <begin position="14"/>
        <end position="251"/>
    </location>
</feature>
<keyword evidence="3" id="KW-0862">Zinc</keyword>
<dbReference type="Proteomes" id="UP000321181">
    <property type="component" value="Unassembled WGS sequence"/>
</dbReference>
<feature type="binding site" evidence="3">
    <location>
        <position position="15"/>
    </location>
    <ligand>
        <name>a divalent metal cation</name>
        <dbReference type="ChEBI" id="CHEBI:60240"/>
    </ligand>
</feature>
<dbReference type="PRINTS" id="PR01790">
    <property type="entry name" value="SMP30FAMILY"/>
</dbReference>
<feature type="active site" description="Proton donor/acceptor" evidence="2">
    <location>
        <position position="193"/>
    </location>
</feature>
<dbReference type="RefSeq" id="WP_146906162.1">
    <property type="nucleotide sequence ID" value="NZ_BAAARM010000005.1"/>
</dbReference>
<keyword evidence="3" id="KW-0479">Metal-binding</keyword>
<dbReference type="InterPro" id="IPR013658">
    <property type="entry name" value="SGL"/>
</dbReference>
<evidence type="ECO:0000256" key="3">
    <source>
        <dbReference type="PIRSR" id="PIRSR605511-2"/>
    </source>
</evidence>
<feature type="binding site" evidence="3">
    <location>
        <position position="193"/>
    </location>
    <ligand>
        <name>a divalent metal cation</name>
        <dbReference type="ChEBI" id="CHEBI:60240"/>
    </ligand>
</feature>
<dbReference type="PANTHER" id="PTHR10907">
    <property type="entry name" value="REGUCALCIN"/>
    <property type="match status" value="1"/>
</dbReference>
<organism evidence="5 6">
    <name type="scientific">Cellulomonas aerilata</name>
    <dbReference type="NCBI Taxonomy" id="515326"/>
    <lineage>
        <taxon>Bacteria</taxon>
        <taxon>Bacillati</taxon>
        <taxon>Actinomycetota</taxon>
        <taxon>Actinomycetes</taxon>
        <taxon>Micrococcales</taxon>
        <taxon>Cellulomonadaceae</taxon>
        <taxon>Cellulomonas</taxon>
    </lineage>
</organism>
<dbReference type="AlphaFoldDB" id="A0A512DFJ1"/>
<dbReference type="InterPro" id="IPR005511">
    <property type="entry name" value="SMP-30"/>
</dbReference>
<sequence>MRAQALTDAVAGHGEGPVWDAAAGVLRWVDMLAGDVLTLEPTGAVTRSHVGDVAAAFRPRASGGMVVAVERGFALVDADGRVGPVHEAFSDPGVRMNDGGCDPAGRFFCGSMAYDESPGRGSLFRFDPDGTVTRVLDGLTISNGIAWSPDGSRCVYVDTGTGRVDTFDYDVATATLSDRRPLVDVDPGHGMPDGLALDAEGGIWVALWQGGAVHRYTADGRLDAVVELPARQVTACAFGGPDRDRLFVTTSRLGLEDAEPGAGAVFVADVGVRGAPVPAFAG</sequence>
<evidence type="ECO:0000256" key="1">
    <source>
        <dbReference type="ARBA" id="ARBA00008853"/>
    </source>
</evidence>
<comment type="caution">
    <text evidence="5">The sequence shown here is derived from an EMBL/GenBank/DDBJ whole genome shotgun (WGS) entry which is preliminary data.</text>
</comment>
<dbReference type="PANTHER" id="PTHR10907:SF47">
    <property type="entry name" value="REGUCALCIN"/>
    <property type="match status" value="1"/>
</dbReference>
<dbReference type="InterPro" id="IPR011042">
    <property type="entry name" value="6-blade_b-propeller_TolB-like"/>
</dbReference>
<dbReference type="OrthoDB" id="2633250at2"/>
<feature type="binding site" evidence="3">
    <location>
        <position position="143"/>
    </location>
    <ligand>
        <name>a divalent metal cation</name>
        <dbReference type="ChEBI" id="CHEBI:60240"/>
    </ligand>
</feature>
<dbReference type="Pfam" id="PF08450">
    <property type="entry name" value="SGL"/>
    <property type="match status" value="1"/>
</dbReference>
<evidence type="ECO:0000256" key="2">
    <source>
        <dbReference type="PIRSR" id="PIRSR605511-1"/>
    </source>
</evidence>
<keyword evidence="6" id="KW-1185">Reference proteome</keyword>
<feature type="binding site" evidence="3">
    <location>
        <position position="97"/>
    </location>
    <ligand>
        <name>substrate</name>
    </ligand>
</feature>
<dbReference type="SUPFAM" id="SSF63829">
    <property type="entry name" value="Calcium-dependent phosphotriesterase"/>
    <property type="match status" value="1"/>
</dbReference>
<gene>
    <name evidence="5" type="ORF">CAE01nite_29940</name>
</gene>
<feature type="binding site" evidence="3">
    <location>
        <position position="95"/>
    </location>
    <ligand>
        <name>substrate</name>
    </ligand>
</feature>
<reference evidence="5 6" key="1">
    <citation type="submission" date="2019-07" db="EMBL/GenBank/DDBJ databases">
        <title>Whole genome shotgun sequence of Cellulomonas aerilata NBRC 106308.</title>
        <authorList>
            <person name="Hosoyama A."/>
            <person name="Uohara A."/>
            <person name="Ohji S."/>
            <person name="Ichikawa N."/>
        </authorList>
    </citation>
    <scope>NUCLEOTIDE SEQUENCE [LARGE SCALE GENOMIC DNA]</scope>
    <source>
        <strain evidence="5 6">NBRC 106308</strain>
    </source>
</reference>
<accession>A0A512DFJ1</accession>
<evidence type="ECO:0000313" key="6">
    <source>
        <dbReference type="Proteomes" id="UP000321181"/>
    </source>
</evidence>
<name>A0A512DFJ1_9CELL</name>
<dbReference type="GO" id="GO:0005509">
    <property type="term" value="F:calcium ion binding"/>
    <property type="evidence" value="ECO:0007669"/>
    <property type="project" value="TreeGrafter"/>
</dbReference>
<feature type="binding site" evidence="3">
    <location>
        <position position="115"/>
    </location>
    <ligand>
        <name>substrate</name>
    </ligand>
</feature>
<dbReference type="EMBL" id="BJYY01000018">
    <property type="protein sequence ID" value="GEO35269.1"/>
    <property type="molecule type" value="Genomic_DNA"/>
</dbReference>
<evidence type="ECO:0000313" key="5">
    <source>
        <dbReference type="EMBL" id="GEO35269.1"/>
    </source>
</evidence>